<evidence type="ECO:0000313" key="3">
    <source>
        <dbReference type="EMBL" id="OUY06536.1"/>
    </source>
</evidence>
<protein>
    <submittedName>
        <fullName evidence="3">Uncharacterized protein</fullName>
    </submittedName>
</protein>
<evidence type="ECO:0000313" key="4">
    <source>
        <dbReference type="Proteomes" id="UP000196536"/>
    </source>
</evidence>
<keyword evidence="2" id="KW-0472">Membrane</keyword>
<feature type="region of interest" description="Disordered" evidence="1">
    <location>
        <begin position="55"/>
        <end position="86"/>
    </location>
</feature>
<gene>
    <name evidence="3" type="ORF">CAP51_11430</name>
</gene>
<accession>A0A1Z9YWE5</accession>
<evidence type="ECO:0000256" key="1">
    <source>
        <dbReference type="SAM" id="MobiDB-lite"/>
    </source>
</evidence>
<dbReference type="EMBL" id="NEXX01000004">
    <property type="protein sequence ID" value="OUY06536.1"/>
    <property type="molecule type" value="Genomic_DNA"/>
</dbReference>
<organism evidence="3 4">
    <name type="scientific">Acinetobacter populi</name>
    <dbReference type="NCBI Taxonomy" id="1582270"/>
    <lineage>
        <taxon>Bacteria</taxon>
        <taxon>Pseudomonadati</taxon>
        <taxon>Pseudomonadota</taxon>
        <taxon>Gammaproteobacteria</taxon>
        <taxon>Moraxellales</taxon>
        <taxon>Moraxellaceae</taxon>
        <taxon>Acinetobacter</taxon>
    </lineage>
</organism>
<feature type="transmembrane region" description="Helical" evidence="2">
    <location>
        <begin position="18"/>
        <end position="35"/>
    </location>
</feature>
<keyword evidence="4" id="KW-1185">Reference proteome</keyword>
<reference evidence="3 4" key="1">
    <citation type="submission" date="2017-05" db="EMBL/GenBank/DDBJ databases">
        <title>Acinetobacter populi ANC 5415 (= PBJ7), whole genome shotgun sequencing project.</title>
        <authorList>
            <person name="Nemec A."/>
            <person name="Radolfova-Krizova L."/>
        </authorList>
    </citation>
    <scope>NUCLEOTIDE SEQUENCE [LARGE SCALE GENOMIC DNA]</scope>
    <source>
        <strain evidence="3 4">PBJ7</strain>
    </source>
</reference>
<dbReference type="Proteomes" id="UP000196536">
    <property type="component" value="Unassembled WGS sequence"/>
</dbReference>
<keyword evidence="2" id="KW-0812">Transmembrane</keyword>
<keyword evidence="2" id="KW-1133">Transmembrane helix</keyword>
<dbReference type="AlphaFoldDB" id="A0A1Z9YWE5"/>
<proteinExistence type="predicted"/>
<comment type="caution">
    <text evidence="3">The sequence shown here is derived from an EMBL/GenBank/DDBJ whole genome shotgun (WGS) entry which is preliminary data.</text>
</comment>
<evidence type="ECO:0000256" key="2">
    <source>
        <dbReference type="SAM" id="Phobius"/>
    </source>
</evidence>
<feature type="compositionally biased region" description="Polar residues" evidence="1">
    <location>
        <begin position="58"/>
        <end position="86"/>
    </location>
</feature>
<name>A0A1Z9YWE5_9GAMM</name>
<sequence>MSVLISILLFLIMNKKNIFILIILGLFVSLLIIAIKRNDLPHIFGTALKTVASKPETTKPQIDESQNTTSPAPNQNPSITSSTASSNEITIQPTLGTWVWRDWISDDGLFFLELRTGVWNPNGTLFYLERRGGVSLEGFQKGKNIKLKSFDAEKGLEAPAEYRIEGLLDTDKNTFTANITHYPDETTRQTIFYPAIPTTMPQPQFMFKYYGFKNPEWHQEWITRIDILDKKTQKLVQRLSGFTAQAYMVEYLDLNYDGYFDLQINVGKTVEEQKYQYYIYQPKQQNFKRELFFEQSTGSPTRYPHKKQLNFGNGILYEKQGDTWQKIPCCYAD</sequence>